<evidence type="ECO:0000313" key="5">
    <source>
        <dbReference type="Proteomes" id="UP000663828"/>
    </source>
</evidence>
<evidence type="ECO:0000256" key="2">
    <source>
        <dbReference type="SAM" id="Coils"/>
    </source>
</evidence>
<dbReference type="EMBL" id="CAJNOR010006640">
    <property type="protein sequence ID" value="CAF1600147.1"/>
    <property type="molecule type" value="Genomic_DNA"/>
</dbReference>
<sequence length="351" mass="40500">MSAARPETPSTRELTRSLNDLAEQTRLSLHKIEKSRQEALKKAEEVRQKKILDIETHFKSQLDHINERYDQLMQLNERVQKRLSVEACQTYIDLHSKDTDEVIATEQMIKSISDDIWQLRWNTPSKILRVSSTEASNGDTEGHVGFSPLFEHAATDTLKTKDKWVGGWAEQAVLASKATNANNTQQSKSKRLLRVEPCEELINLFSSGAHPTDVKSYLKNFFVLTKKKGIDPEQIAVLVLSFIESVDKNESQMNTLQYMNIIQYWTKKHPDGEFMVIVGIQVFVAFQTYIKADKNTVNIFSHLLSYFKQNQCLNNESIQQWYRKGTHGRNYVGYRVARDMASKYAAEHFEF</sequence>
<dbReference type="InterPro" id="IPR000651">
    <property type="entry name" value="Ras-like_Gua-exchang_fac_N"/>
</dbReference>
<keyword evidence="1" id="KW-0344">Guanine-nucleotide releasing factor</keyword>
<accession>A0A816AUZ2</accession>
<dbReference type="PROSITE" id="PS50212">
    <property type="entry name" value="RASGEF_NTER"/>
    <property type="match status" value="1"/>
</dbReference>
<protein>
    <recommendedName>
        <fullName evidence="3">N-terminal Ras-GEF domain-containing protein</fullName>
    </recommendedName>
</protein>
<name>A0A816AUZ2_ADIRI</name>
<proteinExistence type="predicted"/>
<comment type="caution">
    <text evidence="4">The sequence shown here is derived from an EMBL/GenBank/DDBJ whole genome shotgun (WGS) entry which is preliminary data.</text>
</comment>
<dbReference type="AlphaFoldDB" id="A0A816AUZ2"/>
<gene>
    <name evidence="4" type="ORF">XAT740_LOCUS47611</name>
</gene>
<feature type="coiled-coil region" evidence="2">
    <location>
        <begin position="29"/>
        <end position="82"/>
    </location>
</feature>
<dbReference type="Proteomes" id="UP000663828">
    <property type="component" value="Unassembled WGS sequence"/>
</dbReference>
<organism evidence="4 5">
    <name type="scientific">Adineta ricciae</name>
    <name type="common">Rotifer</name>
    <dbReference type="NCBI Taxonomy" id="249248"/>
    <lineage>
        <taxon>Eukaryota</taxon>
        <taxon>Metazoa</taxon>
        <taxon>Spiralia</taxon>
        <taxon>Gnathifera</taxon>
        <taxon>Rotifera</taxon>
        <taxon>Eurotatoria</taxon>
        <taxon>Bdelloidea</taxon>
        <taxon>Adinetida</taxon>
        <taxon>Adinetidae</taxon>
        <taxon>Adineta</taxon>
    </lineage>
</organism>
<evidence type="ECO:0000256" key="1">
    <source>
        <dbReference type="PROSITE-ProRule" id="PRU00135"/>
    </source>
</evidence>
<reference evidence="4" key="1">
    <citation type="submission" date="2021-02" db="EMBL/GenBank/DDBJ databases">
        <authorList>
            <person name="Nowell W R."/>
        </authorList>
    </citation>
    <scope>NUCLEOTIDE SEQUENCE</scope>
</reference>
<feature type="domain" description="N-terminal Ras-GEF" evidence="3">
    <location>
        <begin position="189"/>
        <end position="311"/>
    </location>
</feature>
<evidence type="ECO:0000313" key="4">
    <source>
        <dbReference type="EMBL" id="CAF1600147.1"/>
    </source>
</evidence>
<dbReference type="GO" id="GO:0005085">
    <property type="term" value="F:guanyl-nucleotide exchange factor activity"/>
    <property type="evidence" value="ECO:0007669"/>
    <property type="project" value="UniProtKB-KW"/>
</dbReference>
<keyword evidence="2" id="KW-0175">Coiled coil</keyword>
<evidence type="ECO:0000259" key="3">
    <source>
        <dbReference type="PROSITE" id="PS50212"/>
    </source>
</evidence>
<keyword evidence="5" id="KW-1185">Reference proteome</keyword>